<accession>A0A1Z4N1P4</accession>
<sequence>MKLFKTLLLVFTLLVNFLIAQPSWADPPLLTQTPEYAEVTQALNELTQAKTAPAESGYTAEQIEQKTGELNLQKYILETSLEWGQCRNQTGQNLAVFAHKAKKNQQPSIYYLGNGKITDDEWNCDGVYLPSGVKIAGLIPGDTQAQELTEPLALKFVPGTQLIAQTNPQTGAIELNVPPAKVFKISDTTWTIPNLSAADVSAQAPNAPIED</sequence>
<name>A0A1Z4N1P4_9CYAN</name>
<evidence type="ECO:0000313" key="3">
    <source>
        <dbReference type="Proteomes" id="UP000218785"/>
    </source>
</evidence>
<proteinExistence type="predicted"/>
<gene>
    <name evidence="2" type="ORF">NIES37_35930</name>
</gene>
<evidence type="ECO:0000313" key="2">
    <source>
        <dbReference type="EMBL" id="BAY99610.1"/>
    </source>
</evidence>
<keyword evidence="3" id="KW-1185">Reference proteome</keyword>
<dbReference type="AlphaFoldDB" id="A0A1Z4N1P4"/>
<keyword evidence="1" id="KW-0732">Signal</keyword>
<dbReference type="EMBL" id="AP018248">
    <property type="protein sequence ID" value="BAY99610.1"/>
    <property type="molecule type" value="Genomic_DNA"/>
</dbReference>
<organism evidence="2 3">
    <name type="scientific">Tolypothrix tenuis PCC 7101</name>
    <dbReference type="NCBI Taxonomy" id="231146"/>
    <lineage>
        <taxon>Bacteria</taxon>
        <taxon>Bacillati</taxon>
        <taxon>Cyanobacteriota</taxon>
        <taxon>Cyanophyceae</taxon>
        <taxon>Nostocales</taxon>
        <taxon>Tolypothrichaceae</taxon>
        <taxon>Tolypothrix</taxon>
    </lineage>
</organism>
<feature type="signal peptide" evidence="1">
    <location>
        <begin position="1"/>
        <end position="25"/>
    </location>
</feature>
<evidence type="ECO:0000256" key="1">
    <source>
        <dbReference type="SAM" id="SignalP"/>
    </source>
</evidence>
<protein>
    <submittedName>
        <fullName evidence="2">Uncharacterized protein</fullName>
    </submittedName>
</protein>
<dbReference type="Proteomes" id="UP000218785">
    <property type="component" value="Chromosome"/>
</dbReference>
<dbReference type="KEGG" id="ttq:NIES37_35930"/>
<feature type="chain" id="PRO_5013278094" evidence="1">
    <location>
        <begin position="26"/>
        <end position="211"/>
    </location>
</feature>
<reference evidence="2 3" key="1">
    <citation type="submission" date="2017-06" db="EMBL/GenBank/DDBJ databases">
        <title>Genome sequencing of cyanobaciteial culture collection at National Institute for Environmental Studies (NIES).</title>
        <authorList>
            <person name="Hirose Y."/>
            <person name="Shimura Y."/>
            <person name="Fujisawa T."/>
            <person name="Nakamura Y."/>
            <person name="Kawachi M."/>
        </authorList>
    </citation>
    <scope>NUCLEOTIDE SEQUENCE [LARGE SCALE GENOMIC DNA]</scope>
    <source>
        <strain evidence="2 3">NIES-37</strain>
    </source>
</reference>
<dbReference type="RefSeq" id="WP_096577870.1">
    <property type="nucleotide sequence ID" value="NZ_CAWNJS010000001.1"/>
</dbReference>